<keyword evidence="2" id="KW-0378">Hydrolase</keyword>
<evidence type="ECO:0000313" key="9">
    <source>
        <dbReference type="Proteomes" id="UP001208935"/>
    </source>
</evidence>
<evidence type="ECO:0000313" key="8">
    <source>
        <dbReference type="EMBL" id="MCW5322364.1"/>
    </source>
</evidence>
<dbReference type="PANTHER" id="PTHR13748">
    <property type="entry name" value="COBW-RELATED"/>
    <property type="match status" value="1"/>
</dbReference>
<dbReference type="CDD" id="cd03112">
    <property type="entry name" value="CobW-like"/>
    <property type="match status" value="1"/>
</dbReference>
<dbReference type="SUPFAM" id="SSF90002">
    <property type="entry name" value="Hypothetical protein YjiA, C-terminal domain"/>
    <property type="match status" value="1"/>
</dbReference>
<dbReference type="Proteomes" id="UP001208935">
    <property type="component" value="Unassembled WGS sequence"/>
</dbReference>
<keyword evidence="1" id="KW-0547">Nucleotide-binding</keyword>
<dbReference type="Gene3D" id="3.30.1220.10">
    <property type="entry name" value="CobW-like, C-terminal domain"/>
    <property type="match status" value="1"/>
</dbReference>
<dbReference type="InterPro" id="IPR051316">
    <property type="entry name" value="Zinc-reg_GTPase_activator"/>
</dbReference>
<comment type="catalytic activity">
    <reaction evidence="6">
        <text>GTP + H2O = GDP + phosphate + H(+)</text>
        <dbReference type="Rhea" id="RHEA:19669"/>
        <dbReference type="ChEBI" id="CHEBI:15377"/>
        <dbReference type="ChEBI" id="CHEBI:15378"/>
        <dbReference type="ChEBI" id="CHEBI:37565"/>
        <dbReference type="ChEBI" id="CHEBI:43474"/>
        <dbReference type="ChEBI" id="CHEBI:58189"/>
    </reaction>
    <physiologicalReaction direction="left-to-right" evidence="6">
        <dbReference type="Rhea" id="RHEA:19670"/>
    </physiologicalReaction>
</comment>
<name>A0ABT3KVH9_9BURK</name>
<dbReference type="EMBL" id="QZCW01000002">
    <property type="protein sequence ID" value="MCW5322364.1"/>
    <property type="molecule type" value="Genomic_DNA"/>
</dbReference>
<evidence type="ECO:0000256" key="6">
    <source>
        <dbReference type="ARBA" id="ARBA00049117"/>
    </source>
</evidence>
<dbReference type="RefSeq" id="WP_265257892.1">
    <property type="nucleotide sequence ID" value="NZ_QZCV01000002.1"/>
</dbReference>
<keyword evidence="9" id="KW-1185">Reference proteome</keyword>
<organism evidence="8 9">
    <name type="scientific">Verminephrobacter aporrectodeae subsp. tuberculatae</name>
    <dbReference type="NCBI Taxonomy" id="1110392"/>
    <lineage>
        <taxon>Bacteria</taxon>
        <taxon>Pseudomonadati</taxon>
        <taxon>Pseudomonadota</taxon>
        <taxon>Betaproteobacteria</taxon>
        <taxon>Burkholderiales</taxon>
        <taxon>Comamonadaceae</taxon>
        <taxon>Verminephrobacter</taxon>
    </lineage>
</organism>
<sequence length="334" mass="36262">MDHRLPVNVLTGFLGSGKTSLLNRLLRDPAFANSAVLINEFGAVGIDHHLVEAVDGDLVLLASGCVCCTIRGDLRAALQRLLGRAATAPFARLLIETTGLADPTPVLATVMHDPVLRQHLRAANVLTTVDAVHAQGQLQRHAQGRKQVAVADRLIVTKSELVRPGQLQSLLHTLAQLNPAALVCRTGAQALDVQALLGQDMFQETGKSEELGRWLDAARQRRYAPLPHGGAQGAIASFLLEPGNHVDWLAFSLWLSLLLHRHGERVLRVKGLLHVDGAATPVAIHGVQQLMHPPQHLDRWPEGLRASCVVFIVQGLAPEQVQASWRGFQRYLTA</sequence>
<accession>A0ABT3KVH9</accession>
<dbReference type="InterPro" id="IPR003495">
    <property type="entry name" value="CobW/HypB/UreG_nucleotide-bd"/>
</dbReference>
<gene>
    <name evidence="8" type="ORF">D5039_14745</name>
</gene>
<proteinExistence type="inferred from homology"/>
<feature type="domain" description="CobW C-terminal" evidence="7">
    <location>
        <begin position="235"/>
        <end position="329"/>
    </location>
</feature>
<comment type="function">
    <text evidence="5">Zinc chaperone that directly transfers zinc cofactor to target proteins, thereby activating them. Zinc is transferred from the CXCC motif in the GTPase domain to the zinc binding site in target proteins in a process requiring GTP hydrolysis.</text>
</comment>
<dbReference type="Pfam" id="PF07683">
    <property type="entry name" value="CobW_C"/>
    <property type="match status" value="1"/>
</dbReference>
<dbReference type="Gene3D" id="3.40.50.300">
    <property type="entry name" value="P-loop containing nucleotide triphosphate hydrolases"/>
    <property type="match status" value="1"/>
</dbReference>
<evidence type="ECO:0000256" key="3">
    <source>
        <dbReference type="ARBA" id="ARBA00023186"/>
    </source>
</evidence>
<comment type="similarity">
    <text evidence="4">Belongs to the SIMIBI class G3E GTPase family. ZNG1 subfamily.</text>
</comment>
<dbReference type="InterPro" id="IPR011629">
    <property type="entry name" value="CobW-like_C"/>
</dbReference>
<dbReference type="Pfam" id="PF02492">
    <property type="entry name" value="cobW"/>
    <property type="match status" value="1"/>
</dbReference>
<dbReference type="InterPro" id="IPR036627">
    <property type="entry name" value="CobW-likC_sf"/>
</dbReference>
<protein>
    <submittedName>
        <fullName evidence="8">GTP-binding protein</fullName>
    </submittedName>
</protein>
<evidence type="ECO:0000256" key="5">
    <source>
        <dbReference type="ARBA" id="ARBA00045658"/>
    </source>
</evidence>
<dbReference type="SUPFAM" id="SSF52540">
    <property type="entry name" value="P-loop containing nucleoside triphosphate hydrolases"/>
    <property type="match status" value="1"/>
</dbReference>
<evidence type="ECO:0000256" key="4">
    <source>
        <dbReference type="ARBA" id="ARBA00034320"/>
    </source>
</evidence>
<evidence type="ECO:0000256" key="2">
    <source>
        <dbReference type="ARBA" id="ARBA00022801"/>
    </source>
</evidence>
<dbReference type="PANTHER" id="PTHR13748:SF62">
    <property type="entry name" value="COBW DOMAIN-CONTAINING PROTEIN"/>
    <property type="match status" value="1"/>
</dbReference>
<comment type="caution">
    <text evidence="8">The sequence shown here is derived from an EMBL/GenBank/DDBJ whole genome shotgun (WGS) entry which is preliminary data.</text>
</comment>
<keyword evidence="3" id="KW-0143">Chaperone</keyword>
<evidence type="ECO:0000259" key="7">
    <source>
        <dbReference type="SMART" id="SM00833"/>
    </source>
</evidence>
<evidence type="ECO:0000256" key="1">
    <source>
        <dbReference type="ARBA" id="ARBA00022741"/>
    </source>
</evidence>
<dbReference type="SMART" id="SM00833">
    <property type="entry name" value="CobW_C"/>
    <property type="match status" value="1"/>
</dbReference>
<reference evidence="9" key="1">
    <citation type="submission" date="2023-07" db="EMBL/GenBank/DDBJ databases">
        <title>Verminephrobacter genomes.</title>
        <authorList>
            <person name="Lund M.B."/>
        </authorList>
    </citation>
    <scope>NUCLEOTIDE SEQUENCE [LARGE SCALE GENOMIC DNA]</scope>
    <source>
        <strain evidence="9">AtM5-05</strain>
    </source>
</reference>
<dbReference type="InterPro" id="IPR027417">
    <property type="entry name" value="P-loop_NTPase"/>
</dbReference>